<evidence type="ECO:0000259" key="12">
    <source>
        <dbReference type="PROSITE" id="PS51285"/>
    </source>
</evidence>
<dbReference type="InterPro" id="IPR017441">
    <property type="entry name" value="Protein_kinase_ATP_BS"/>
</dbReference>
<dbReference type="VEuPathDB" id="TrichDB:TVAG_430020"/>
<dbReference type="PANTHER" id="PTHR24351">
    <property type="entry name" value="RIBOSOMAL PROTEIN S6 KINASE"/>
    <property type="match status" value="1"/>
</dbReference>
<dbReference type="CDD" id="cd00821">
    <property type="entry name" value="PH"/>
    <property type="match status" value="1"/>
</dbReference>
<comment type="similarity">
    <text evidence="1">Belongs to the protein kinase superfamily. AGC Ser/Thr protein kinase family. RAC subfamily.</text>
</comment>
<dbReference type="InterPro" id="IPR011009">
    <property type="entry name" value="Kinase-like_dom_sf"/>
</dbReference>
<keyword evidence="6 13" id="KW-0418">Kinase</keyword>
<proteinExistence type="inferred from homology"/>
<dbReference type="SMR" id="A2EI78"/>
<dbReference type="Gene3D" id="2.30.29.30">
    <property type="entry name" value="Pleckstrin-homology domain (PH domain)/Phosphotyrosine-binding domain (PTB)"/>
    <property type="match status" value="1"/>
</dbReference>
<evidence type="ECO:0000256" key="6">
    <source>
        <dbReference type="ARBA" id="ARBA00022777"/>
    </source>
</evidence>
<evidence type="ECO:0000256" key="4">
    <source>
        <dbReference type="ARBA" id="ARBA00022679"/>
    </source>
</evidence>
<dbReference type="InterPro" id="IPR008271">
    <property type="entry name" value="Ser/Thr_kinase_AS"/>
</dbReference>
<keyword evidence="14" id="KW-1185">Reference proteome</keyword>
<feature type="domain" description="Protein kinase" evidence="11">
    <location>
        <begin position="108"/>
        <end position="359"/>
    </location>
</feature>
<dbReference type="PROSITE" id="PS00107">
    <property type="entry name" value="PROTEIN_KINASE_ATP"/>
    <property type="match status" value="1"/>
</dbReference>
<evidence type="ECO:0000256" key="2">
    <source>
        <dbReference type="ARBA" id="ARBA00022527"/>
    </source>
</evidence>
<dbReference type="OrthoDB" id="63267at2759"/>
<dbReference type="eggNOG" id="KOG0598">
    <property type="taxonomic scope" value="Eukaryota"/>
</dbReference>
<dbReference type="Gene3D" id="1.10.510.10">
    <property type="entry name" value="Transferase(Phosphotransferase) domain 1"/>
    <property type="match status" value="1"/>
</dbReference>
<evidence type="ECO:0000256" key="9">
    <source>
        <dbReference type="RuleBase" id="RU000304"/>
    </source>
</evidence>
<feature type="binding site" evidence="8">
    <location>
        <position position="141"/>
    </location>
    <ligand>
        <name>ATP</name>
        <dbReference type="ChEBI" id="CHEBI:30616"/>
    </ligand>
</feature>
<dbReference type="GO" id="GO:0005524">
    <property type="term" value="F:ATP binding"/>
    <property type="evidence" value="ECO:0007669"/>
    <property type="project" value="UniProtKB-UniRule"/>
</dbReference>
<evidence type="ECO:0000259" key="10">
    <source>
        <dbReference type="PROSITE" id="PS50003"/>
    </source>
</evidence>
<dbReference type="SUPFAM" id="SSF50729">
    <property type="entry name" value="PH domain-like"/>
    <property type="match status" value="1"/>
</dbReference>
<dbReference type="Proteomes" id="UP000001542">
    <property type="component" value="Unassembled WGS sequence"/>
</dbReference>
<organism evidence="13 14">
    <name type="scientific">Trichomonas vaginalis (strain ATCC PRA-98 / G3)</name>
    <dbReference type="NCBI Taxonomy" id="412133"/>
    <lineage>
        <taxon>Eukaryota</taxon>
        <taxon>Metamonada</taxon>
        <taxon>Parabasalia</taxon>
        <taxon>Trichomonadida</taxon>
        <taxon>Trichomonadidae</taxon>
        <taxon>Trichomonas</taxon>
    </lineage>
</organism>
<dbReference type="AlphaFoldDB" id="A2EI78"/>
<dbReference type="OMA" id="MCIEYIS"/>
<dbReference type="InterPro" id="IPR001849">
    <property type="entry name" value="PH_domain"/>
</dbReference>
<feature type="domain" description="PH" evidence="10">
    <location>
        <begin position="4"/>
        <end position="98"/>
    </location>
</feature>
<dbReference type="Gene3D" id="3.30.200.20">
    <property type="entry name" value="Phosphorylase Kinase, domain 1"/>
    <property type="match status" value="1"/>
</dbReference>
<gene>
    <name evidence="13" type="ORF">TVAG_430020</name>
</gene>
<evidence type="ECO:0000259" key="11">
    <source>
        <dbReference type="PROSITE" id="PS50011"/>
    </source>
</evidence>
<dbReference type="InterPro" id="IPR011993">
    <property type="entry name" value="PH-like_dom_sf"/>
</dbReference>
<dbReference type="GO" id="GO:0035556">
    <property type="term" value="P:intracellular signal transduction"/>
    <property type="evidence" value="ECO:0000318"/>
    <property type="project" value="GO_Central"/>
</dbReference>
<dbReference type="SMART" id="SM00133">
    <property type="entry name" value="S_TK_X"/>
    <property type="match status" value="1"/>
</dbReference>
<sequence length="430" mass="49190">MNNLSTTGGWLSKRGLLGIWSQRYCKLIGTQLVISKSEKINNSEQTIEINPNAKIQIVSDQKKPRFFLEDTNGETALLEAKSTQEMMQWVLLLRGATFWNPDLNMDYFEVISVIGQGYYGKVRLVKSKADGELFAIKSIRKSKLIEQKEIKTVLNERNIMIKADHPFIVQLKFAFQSSSKFYLGLEYVPGGELFAHIKRDGFLHEEEYKLVLAQVALVLNHLHSIGVIYRDMKPENIMIGQDGYIKLTDFGLAKDITVEDTTSTFCGTPDYIAPEVVRGLNYDKSVDWWALGILAFELMYHRTPFHSQNRDKTYRKIVNDSPKFPEYASEVEKSFIMGLLNKEPKQRFGFKEVKEHQFFGNINFDDVLAKKIQPYYVPQIEDPTNVKYFDAEFTNETKADSFVAPIIGDEAVVPGFSYVECDSILAPSVM</sequence>
<feature type="domain" description="AGC-kinase C-terminal" evidence="12">
    <location>
        <begin position="360"/>
        <end position="428"/>
    </location>
</feature>
<evidence type="ECO:0000256" key="3">
    <source>
        <dbReference type="ARBA" id="ARBA00022553"/>
    </source>
</evidence>
<evidence type="ECO:0000256" key="5">
    <source>
        <dbReference type="ARBA" id="ARBA00022741"/>
    </source>
</evidence>
<name>A2EI78_TRIV3</name>
<evidence type="ECO:0000313" key="14">
    <source>
        <dbReference type="Proteomes" id="UP000001542"/>
    </source>
</evidence>
<dbReference type="FunFam" id="3.30.200.20:FF:000628">
    <property type="entry name" value="AGC family protein kinase"/>
    <property type="match status" value="1"/>
</dbReference>
<evidence type="ECO:0000256" key="8">
    <source>
        <dbReference type="PROSITE-ProRule" id="PRU10141"/>
    </source>
</evidence>
<dbReference type="FunFam" id="1.10.510.10:FF:000008">
    <property type="entry name" value="Non-specific serine/threonine protein kinase"/>
    <property type="match status" value="1"/>
</dbReference>
<dbReference type="PROSITE" id="PS50011">
    <property type="entry name" value="PROTEIN_KINASE_DOM"/>
    <property type="match status" value="1"/>
</dbReference>
<keyword evidence="4" id="KW-0808">Transferase</keyword>
<dbReference type="FunFam" id="2.30.29.30:FF:000350">
    <property type="entry name" value="AGC family protein kinase"/>
    <property type="match status" value="1"/>
</dbReference>
<dbReference type="InterPro" id="IPR000719">
    <property type="entry name" value="Prot_kinase_dom"/>
</dbReference>
<dbReference type="PROSITE" id="PS00108">
    <property type="entry name" value="PROTEIN_KINASE_ST"/>
    <property type="match status" value="1"/>
</dbReference>
<dbReference type="PROSITE" id="PS50003">
    <property type="entry name" value="PH_DOMAIN"/>
    <property type="match status" value="1"/>
</dbReference>
<dbReference type="KEGG" id="tva:4765531"/>
<dbReference type="SMART" id="SM00220">
    <property type="entry name" value="S_TKc"/>
    <property type="match status" value="1"/>
</dbReference>
<dbReference type="VEuPathDB" id="TrichDB:TVAGG3_0858730"/>
<dbReference type="InterPro" id="IPR000961">
    <property type="entry name" value="AGC-kinase_C"/>
</dbReference>
<reference evidence="13" key="2">
    <citation type="journal article" date="2007" name="Science">
        <title>Draft genome sequence of the sexually transmitted pathogen Trichomonas vaginalis.</title>
        <authorList>
            <person name="Carlton J.M."/>
            <person name="Hirt R.P."/>
            <person name="Silva J.C."/>
            <person name="Delcher A.L."/>
            <person name="Schatz M."/>
            <person name="Zhao Q."/>
            <person name="Wortman J.R."/>
            <person name="Bidwell S.L."/>
            <person name="Alsmark U.C.M."/>
            <person name="Besteiro S."/>
            <person name="Sicheritz-Ponten T."/>
            <person name="Noel C.J."/>
            <person name="Dacks J.B."/>
            <person name="Foster P.G."/>
            <person name="Simillion C."/>
            <person name="Van de Peer Y."/>
            <person name="Miranda-Saavedra D."/>
            <person name="Barton G.J."/>
            <person name="Westrop G.D."/>
            <person name="Mueller S."/>
            <person name="Dessi D."/>
            <person name="Fiori P.L."/>
            <person name="Ren Q."/>
            <person name="Paulsen I."/>
            <person name="Zhang H."/>
            <person name="Bastida-Corcuera F.D."/>
            <person name="Simoes-Barbosa A."/>
            <person name="Brown M.T."/>
            <person name="Hayes R.D."/>
            <person name="Mukherjee M."/>
            <person name="Okumura C.Y."/>
            <person name="Schneider R."/>
            <person name="Smith A.J."/>
            <person name="Vanacova S."/>
            <person name="Villalvazo M."/>
            <person name="Haas B.J."/>
            <person name="Pertea M."/>
            <person name="Feldblyum T.V."/>
            <person name="Utterback T.R."/>
            <person name="Shu C.L."/>
            <person name="Osoegawa K."/>
            <person name="de Jong P.J."/>
            <person name="Hrdy I."/>
            <person name="Horvathova L."/>
            <person name="Zubacova Z."/>
            <person name="Dolezal P."/>
            <person name="Malik S.B."/>
            <person name="Logsdon J.M. Jr."/>
            <person name="Henze K."/>
            <person name="Gupta A."/>
            <person name="Wang C.C."/>
            <person name="Dunne R.L."/>
            <person name="Upcroft J.A."/>
            <person name="Upcroft P."/>
            <person name="White O."/>
            <person name="Salzberg S.L."/>
            <person name="Tang P."/>
            <person name="Chiu C.-H."/>
            <person name="Lee Y.-S."/>
            <person name="Embley T.M."/>
            <person name="Coombs G.H."/>
            <person name="Mottram J.C."/>
            <person name="Tachezy J."/>
            <person name="Fraser-Liggett C.M."/>
            <person name="Johnson P.J."/>
        </authorList>
    </citation>
    <scope>NUCLEOTIDE SEQUENCE [LARGE SCALE GENOMIC DNA]</scope>
    <source>
        <strain evidence="13">G3</strain>
    </source>
</reference>
<evidence type="ECO:0000256" key="7">
    <source>
        <dbReference type="ARBA" id="ARBA00022840"/>
    </source>
</evidence>
<keyword evidence="2 9" id="KW-0723">Serine/threonine-protein kinase</keyword>
<keyword evidence="3" id="KW-0597">Phosphoprotein</keyword>
<dbReference type="Pfam" id="PF00069">
    <property type="entry name" value="Pkinase"/>
    <property type="match status" value="1"/>
</dbReference>
<dbReference type="RefSeq" id="XP_001319861.1">
    <property type="nucleotide sequence ID" value="XM_001319826.1"/>
</dbReference>
<dbReference type="SMART" id="SM00233">
    <property type="entry name" value="PH"/>
    <property type="match status" value="1"/>
</dbReference>
<dbReference type="GO" id="GO:0004674">
    <property type="term" value="F:protein serine/threonine kinase activity"/>
    <property type="evidence" value="ECO:0000318"/>
    <property type="project" value="GO_Central"/>
</dbReference>
<dbReference type="EMBL" id="DS113395">
    <property type="protein sequence ID" value="EAY07638.1"/>
    <property type="molecule type" value="Genomic_DNA"/>
</dbReference>
<evidence type="ECO:0000256" key="1">
    <source>
        <dbReference type="ARBA" id="ARBA00006935"/>
    </source>
</evidence>
<dbReference type="InterPro" id="IPR045270">
    <property type="entry name" value="STKc_AGC"/>
</dbReference>
<evidence type="ECO:0000313" key="13">
    <source>
        <dbReference type="EMBL" id="EAY07638.1"/>
    </source>
</evidence>
<keyword evidence="5 8" id="KW-0547">Nucleotide-binding</keyword>
<dbReference type="CDD" id="cd05123">
    <property type="entry name" value="STKc_AGC"/>
    <property type="match status" value="1"/>
</dbReference>
<dbReference type="STRING" id="5722.A2EI78"/>
<accession>A2EI78</accession>
<dbReference type="InParanoid" id="A2EI78"/>
<protein>
    <submittedName>
        <fullName evidence="13">AGC family protein kinase</fullName>
    </submittedName>
</protein>
<keyword evidence="7 8" id="KW-0067">ATP-binding</keyword>
<reference evidence="13" key="1">
    <citation type="submission" date="2006-10" db="EMBL/GenBank/DDBJ databases">
        <authorList>
            <person name="Amadeo P."/>
            <person name="Zhao Q."/>
            <person name="Wortman J."/>
            <person name="Fraser-Liggett C."/>
            <person name="Carlton J."/>
        </authorList>
    </citation>
    <scope>NUCLEOTIDE SEQUENCE</scope>
    <source>
        <strain evidence="13">G3</strain>
    </source>
</reference>
<dbReference type="SUPFAM" id="SSF56112">
    <property type="entry name" value="Protein kinase-like (PK-like)"/>
    <property type="match status" value="1"/>
</dbReference>
<dbReference type="PROSITE" id="PS51285">
    <property type="entry name" value="AGC_KINASE_CTER"/>
    <property type="match status" value="1"/>
</dbReference>